<organism evidence="5 6">
    <name type="scientific">Methanonatronarchaeum thermophilum</name>
    <dbReference type="NCBI Taxonomy" id="1927129"/>
    <lineage>
        <taxon>Archaea</taxon>
        <taxon>Methanobacteriati</taxon>
        <taxon>Methanobacteriota</taxon>
        <taxon>Methanonatronarchaeia</taxon>
        <taxon>Methanonatronarchaeales</taxon>
        <taxon>Methanonatronarchaeaceae</taxon>
        <taxon>Methanonatronarchaeum</taxon>
    </lineage>
</organism>
<evidence type="ECO:0000313" key="6">
    <source>
        <dbReference type="Proteomes" id="UP000195137"/>
    </source>
</evidence>
<name>A0A1Y3GDL4_9EURY</name>
<evidence type="ECO:0000313" key="5">
    <source>
        <dbReference type="EMBL" id="OUJ19499.1"/>
    </source>
</evidence>
<protein>
    <submittedName>
        <fullName evidence="5">ABC-type nitrate/sulfonate/bicarbonate transport system periplasmic component</fullName>
    </submittedName>
</protein>
<dbReference type="Pfam" id="PF09084">
    <property type="entry name" value="NMT1"/>
    <property type="match status" value="1"/>
</dbReference>
<evidence type="ECO:0000256" key="1">
    <source>
        <dbReference type="ARBA" id="ARBA00004418"/>
    </source>
</evidence>
<dbReference type="Proteomes" id="UP000195137">
    <property type="component" value="Unassembled WGS sequence"/>
</dbReference>
<gene>
    <name evidence="5" type="ORF">AMET1_0170</name>
</gene>
<dbReference type="InterPro" id="IPR015168">
    <property type="entry name" value="SsuA/THI5"/>
</dbReference>
<dbReference type="PANTHER" id="PTHR30024:SF47">
    <property type="entry name" value="TAURINE-BINDING PERIPLASMIC PROTEIN"/>
    <property type="match status" value="1"/>
</dbReference>
<evidence type="ECO:0000256" key="2">
    <source>
        <dbReference type="ARBA" id="ARBA00010742"/>
    </source>
</evidence>
<dbReference type="SUPFAM" id="SSF53850">
    <property type="entry name" value="Periplasmic binding protein-like II"/>
    <property type="match status" value="2"/>
</dbReference>
<keyword evidence="3" id="KW-0732">Signal</keyword>
<comment type="subcellular location">
    <subcellularLocation>
        <location evidence="1">Periplasm</location>
    </subcellularLocation>
</comment>
<evidence type="ECO:0000259" key="4">
    <source>
        <dbReference type="Pfam" id="PF09084"/>
    </source>
</evidence>
<dbReference type="GO" id="GO:0042597">
    <property type="term" value="C:periplasmic space"/>
    <property type="evidence" value="ECO:0007669"/>
    <property type="project" value="UniProtKB-SubCell"/>
</dbReference>
<dbReference type="OrthoDB" id="10037at2157"/>
<dbReference type="EMBL" id="MRZU01000002">
    <property type="protein sequence ID" value="OUJ19499.1"/>
    <property type="molecule type" value="Genomic_DNA"/>
</dbReference>
<reference evidence="5 6" key="1">
    <citation type="submission" date="2016-12" db="EMBL/GenBank/DDBJ databases">
        <title>Discovery of methanogenic haloarchaea.</title>
        <authorList>
            <person name="Sorokin D.Y."/>
            <person name="Makarova K.S."/>
            <person name="Abbas B."/>
            <person name="Ferrer M."/>
            <person name="Golyshin P.N."/>
        </authorList>
    </citation>
    <scope>NUCLEOTIDE SEQUENCE [LARGE SCALE GENOMIC DNA]</scope>
    <source>
        <strain evidence="5">AMET1</strain>
    </source>
</reference>
<accession>A0A1Y3GDL4</accession>
<proteinExistence type="inferred from homology"/>
<sequence>MKYYIKTLTTTTLLITIILLIHTTGCITTTDINVVDRDGQSMIDELKAGSIHGFIGWEPYNSQAVHEGHGKILFQSGEIWPNHPCCILAYNNNWYTKTGEETADNILKRMTWTHIHATNWVNEAKNPTHQNHTTLIQQSKDFTERQQEVIQLALPNIKYTHQLNQTDITTFLQKQLELEIYDKHKWKATNYQTAENYANNLTTHKYLDWAIQHKDKTPQQIKQLTDNQTHTINVGYLIQDLHQITYITAHELQLYQQVGLNVQHAAGTPYANGAELMRQGIYDNKVDIAYLGIAPAATHTINTDAKITIIAGVNTEGSALITKENINAIQDLNNKKVAVPGTGTVQEFILILAAEKTGLTL</sequence>
<keyword evidence="6" id="KW-1185">Reference proteome</keyword>
<dbReference type="PANTHER" id="PTHR30024">
    <property type="entry name" value="ALIPHATIC SULFONATES-BINDING PROTEIN-RELATED"/>
    <property type="match status" value="1"/>
</dbReference>
<comment type="caution">
    <text evidence="5">The sequence shown here is derived from an EMBL/GenBank/DDBJ whole genome shotgun (WGS) entry which is preliminary data.</text>
</comment>
<feature type="domain" description="SsuA/THI5-like" evidence="4">
    <location>
        <begin position="245"/>
        <end position="350"/>
    </location>
</feature>
<dbReference type="Pfam" id="PF13379">
    <property type="entry name" value="NMT1_2"/>
    <property type="match status" value="1"/>
</dbReference>
<dbReference type="AlphaFoldDB" id="A0A1Y3GDL4"/>
<evidence type="ECO:0000256" key="3">
    <source>
        <dbReference type="ARBA" id="ARBA00022729"/>
    </source>
</evidence>
<dbReference type="RefSeq" id="WP_086636594.1">
    <property type="nucleotide sequence ID" value="NZ_MRZU01000002.1"/>
</dbReference>
<dbReference type="Gene3D" id="3.40.190.10">
    <property type="entry name" value="Periplasmic binding protein-like II"/>
    <property type="match status" value="3"/>
</dbReference>
<comment type="similarity">
    <text evidence="2">Belongs to the bacterial solute-binding protein SsuA/TauA family.</text>
</comment>